<evidence type="ECO:0000313" key="3">
    <source>
        <dbReference type="Proteomes" id="UP000799440"/>
    </source>
</evidence>
<feature type="region of interest" description="Disordered" evidence="1">
    <location>
        <begin position="1"/>
        <end position="27"/>
    </location>
</feature>
<keyword evidence="3" id="KW-1185">Reference proteome</keyword>
<feature type="region of interest" description="Disordered" evidence="1">
    <location>
        <begin position="458"/>
        <end position="513"/>
    </location>
</feature>
<feature type="compositionally biased region" description="Low complexity" evidence="1">
    <location>
        <begin position="101"/>
        <end position="112"/>
    </location>
</feature>
<sequence>MTARRPVQTLSANAHPSQPRPEDDNLSIISGLSSLENDPDAITDDFDRMMLKNARDERRLQDALRGRVQPFKKARTHPQVGLTLENLERHTSHGQGLKNVSPSGSSAASDPAIRPPVEWGRKAKVKRNWLRTIAADVDQGAGAQEDAFKFAAERDIPEGQAEFGEHAGAGYIPRRSIEDSPLSHKSYQQETPVLSRHQHSSCQEDHDLDLSLDFNEASMIASTPYIPRNHALDEIRQREIESQREQAAQHRRQEEVHPDSSKKEAPVAEDDEPAPPQGGSGSPEVRRRRSPALFYRKSSETVGLVDPRVSANAQTPPVRTTRREDSHNLLRRLARASSTTPSPRPQGASTQEKHASSEKPPEPMQRDVTFGQRAPEPFQRNGVPAQQSPVLQPTTGELPIMENGGLSQRPSTADSARAEPVPATLQVSPQESKIPTMDATPMPARPFTLTAKTPVVTGAWIDTPGPSTVARPSGPQTERSPTKKPLHKGKEPRARTDETHAPARRRVSQPALPSSALQAIVEEAKSKANGTKADGKEEIGDTTIDFLEELIASDAEGGGADADEDTLQGLQLPTEPPKTDSERQRRKELEQLHKMNQRLRAARTSIRDASRGMRRVEHQVEHIEEEGERLGTILRNCPCVANGHEYSPWSMAWTGFRRLFYVPGSAKRHGLTWLSIAVIAFWIWFISESITCEKYCHKLYATSMVGYGVDWDAPRFPFVIPTLLWRKWLRPVWSVLAWLWSSSDWSFFEDDTSRKAATATVRRVVTTVFQDAQETFDVDFSMGDDEII</sequence>
<feature type="compositionally biased region" description="Basic and acidic residues" evidence="1">
    <location>
        <begin position="488"/>
        <end position="501"/>
    </location>
</feature>
<feature type="compositionally biased region" description="Polar residues" evidence="1">
    <location>
        <begin position="183"/>
        <end position="192"/>
    </location>
</feature>
<dbReference type="OrthoDB" id="3439035at2759"/>
<name>A0A6A6VF65_9PLEO</name>
<feature type="region of interest" description="Disordered" evidence="1">
    <location>
        <begin position="241"/>
        <end position="446"/>
    </location>
</feature>
<feature type="region of interest" description="Disordered" evidence="1">
    <location>
        <begin position="556"/>
        <end position="585"/>
    </location>
</feature>
<dbReference type="AlphaFoldDB" id="A0A6A6VF65"/>
<protein>
    <submittedName>
        <fullName evidence="2">Uncharacterized protein</fullName>
    </submittedName>
</protein>
<proteinExistence type="predicted"/>
<feature type="region of interest" description="Disordered" evidence="1">
    <location>
        <begin position="61"/>
        <end position="118"/>
    </location>
</feature>
<feature type="compositionally biased region" description="Polar residues" evidence="1">
    <location>
        <begin position="384"/>
        <end position="395"/>
    </location>
</feature>
<gene>
    <name evidence="2" type="ORF">M011DRAFT_467243</name>
</gene>
<reference evidence="2" key="1">
    <citation type="journal article" date="2020" name="Stud. Mycol.">
        <title>101 Dothideomycetes genomes: a test case for predicting lifestyles and emergence of pathogens.</title>
        <authorList>
            <person name="Haridas S."/>
            <person name="Albert R."/>
            <person name="Binder M."/>
            <person name="Bloem J."/>
            <person name="Labutti K."/>
            <person name="Salamov A."/>
            <person name="Andreopoulos B."/>
            <person name="Baker S."/>
            <person name="Barry K."/>
            <person name="Bills G."/>
            <person name="Bluhm B."/>
            <person name="Cannon C."/>
            <person name="Castanera R."/>
            <person name="Culley D."/>
            <person name="Daum C."/>
            <person name="Ezra D."/>
            <person name="Gonzalez J."/>
            <person name="Henrissat B."/>
            <person name="Kuo A."/>
            <person name="Liang C."/>
            <person name="Lipzen A."/>
            <person name="Lutzoni F."/>
            <person name="Magnuson J."/>
            <person name="Mondo S."/>
            <person name="Nolan M."/>
            <person name="Ohm R."/>
            <person name="Pangilinan J."/>
            <person name="Park H.-J."/>
            <person name="Ramirez L."/>
            <person name="Alfaro M."/>
            <person name="Sun H."/>
            <person name="Tritt A."/>
            <person name="Yoshinaga Y."/>
            <person name="Zwiers L.-H."/>
            <person name="Turgeon B."/>
            <person name="Goodwin S."/>
            <person name="Spatafora J."/>
            <person name="Crous P."/>
            <person name="Grigoriev I."/>
        </authorList>
    </citation>
    <scope>NUCLEOTIDE SEQUENCE</scope>
    <source>
        <strain evidence="2">CBS 119925</strain>
    </source>
</reference>
<dbReference type="Proteomes" id="UP000799440">
    <property type="component" value="Unassembled WGS sequence"/>
</dbReference>
<feature type="compositionally biased region" description="Basic and acidic residues" evidence="1">
    <location>
        <begin position="241"/>
        <end position="266"/>
    </location>
</feature>
<evidence type="ECO:0000313" key="2">
    <source>
        <dbReference type="EMBL" id="KAF2748200.1"/>
    </source>
</evidence>
<accession>A0A6A6VF65</accession>
<feature type="compositionally biased region" description="Basic and acidic residues" evidence="1">
    <location>
        <begin position="351"/>
        <end position="365"/>
    </location>
</feature>
<feature type="region of interest" description="Disordered" evidence="1">
    <location>
        <begin position="175"/>
        <end position="204"/>
    </location>
</feature>
<dbReference type="EMBL" id="MU006570">
    <property type="protein sequence ID" value="KAF2748200.1"/>
    <property type="molecule type" value="Genomic_DNA"/>
</dbReference>
<evidence type="ECO:0000256" key="1">
    <source>
        <dbReference type="SAM" id="MobiDB-lite"/>
    </source>
</evidence>
<organism evidence="2 3">
    <name type="scientific">Sporormia fimetaria CBS 119925</name>
    <dbReference type="NCBI Taxonomy" id="1340428"/>
    <lineage>
        <taxon>Eukaryota</taxon>
        <taxon>Fungi</taxon>
        <taxon>Dikarya</taxon>
        <taxon>Ascomycota</taxon>
        <taxon>Pezizomycotina</taxon>
        <taxon>Dothideomycetes</taxon>
        <taxon>Pleosporomycetidae</taxon>
        <taxon>Pleosporales</taxon>
        <taxon>Sporormiaceae</taxon>
        <taxon>Sporormia</taxon>
    </lineage>
</organism>
<feature type="compositionally biased region" description="Polar residues" evidence="1">
    <location>
        <begin position="405"/>
        <end position="414"/>
    </location>
</feature>